<evidence type="ECO:0000313" key="2">
    <source>
        <dbReference type="EMBL" id="MEB3033076.1"/>
    </source>
</evidence>
<accession>A0ABU5XYJ9</accession>
<feature type="transmembrane region" description="Helical" evidence="1">
    <location>
        <begin position="20"/>
        <end position="43"/>
    </location>
</feature>
<keyword evidence="3" id="KW-1185">Reference proteome</keyword>
<protein>
    <submittedName>
        <fullName evidence="2">Uncharacterized protein</fullName>
    </submittedName>
</protein>
<gene>
    <name evidence="2" type="ORF">KV113_16105</name>
</gene>
<dbReference type="EMBL" id="JAYJJU010000015">
    <property type="protein sequence ID" value="MEB3033076.1"/>
    <property type="molecule type" value="Genomic_DNA"/>
</dbReference>
<proteinExistence type="predicted"/>
<dbReference type="Proteomes" id="UP001298593">
    <property type="component" value="Unassembled WGS sequence"/>
</dbReference>
<dbReference type="RefSeq" id="WP_224974642.1">
    <property type="nucleotide sequence ID" value="NZ_JAYJJU010000015.1"/>
</dbReference>
<sequence>MTVTPPPWPTLPAAQPHRRSPVALVALAALLGVAALILAIVALTRPPASPTYSAAQRTAAQADLCDRFKPAMNAVHIETDGPDAGLGRIALPDGTLVLDDATANSALDPQYRDAARAVMLSYEDLVVVSSSGKAGDPQFDNVVNTANNKERLLKELCGG</sequence>
<evidence type="ECO:0000256" key="1">
    <source>
        <dbReference type="SAM" id="Phobius"/>
    </source>
</evidence>
<keyword evidence="1" id="KW-0472">Membrane</keyword>
<keyword evidence="1" id="KW-0812">Transmembrane</keyword>
<comment type="caution">
    <text evidence="2">The sequence shown here is derived from an EMBL/GenBank/DDBJ whole genome shotgun (WGS) entry which is preliminary data.</text>
</comment>
<name>A0ABU5XYJ9_9MYCO</name>
<organism evidence="2 3">
    <name type="scientific">[Mycobacterium] nativiensis</name>
    <dbReference type="NCBI Taxonomy" id="2855503"/>
    <lineage>
        <taxon>Bacteria</taxon>
        <taxon>Bacillati</taxon>
        <taxon>Actinomycetota</taxon>
        <taxon>Actinomycetes</taxon>
        <taxon>Mycobacteriales</taxon>
        <taxon>Mycobacteriaceae</taxon>
        <taxon>Mycolicibacter</taxon>
    </lineage>
</organism>
<keyword evidence="1" id="KW-1133">Transmembrane helix</keyword>
<reference evidence="2 3" key="1">
    <citation type="submission" date="2023-12" db="EMBL/GenBank/DDBJ databases">
        <title>Description of new species of Mycobacterium terrae complex isolated from sewage at the Sao Paulo Zoological Park Foundation in Brazil.</title>
        <authorList>
            <person name="Romagnoli C.L."/>
            <person name="Conceicao E.C."/>
            <person name="Machado E."/>
            <person name="Barreto L.B.P.F."/>
            <person name="Sharma A."/>
            <person name="Silva N.M."/>
            <person name="Marques L.E."/>
            <person name="Juliana M.A."/>
            <person name="Lourenco M.C.S."/>
            <person name="Digiampietri L.A."/>
            <person name="Suffys P.N."/>
            <person name="Viana-Niero C."/>
        </authorList>
    </citation>
    <scope>NUCLEOTIDE SEQUENCE [LARGE SCALE GENOMIC DNA]</scope>
    <source>
        <strain evidence="2 3">MYC340</strain>
    </source>
</reference>
<evidence type="ECO:0000313" key="3">
    <source>
        <dbReference type="Proteomes" id="UP001298593"/>
    </source>
</evidence>